<accession>A0ABX7MW67</accession>
<reference evidence="3 4" key="1">
    <citation type="submission" date="2021-02" db="EMBL/GenBank/DDBJ databases">
        <title>De Novo genome assembly of isolated myxobacteria.</title>
        <authorList>
            <person name="Stevens D.C."/>
        </authorList>
    </citation>
    <scope>NUCLEOTIDE SEQUENCE [LARGE SCALE GENOMIC DNA]</scope>
    <source>
        <strain evidence="3 4">SCHIC003</strain>
    </source>
</reference>
<evidence type="ECO:0000259" key="2">
    <source>
        <dbReference type="PROSITE" id="PS50983"/>
    </source>
</evidence>
<dbReference type="PANTHER" id="PTHR30535:SF4">
    <property type="entry name" value="HEMIN-BINDING PERIPLASMIC PROTEIN HMUT"/>
    <property type="match status" value="1"/>
</dbReference>
<feature type="signal peptide" evidence="1">
    <location>
        <begin position="1"/>
        <end position="19"/>
    </location>
</feature>
<feature type="chain" id="PRO_5046292149" evidence="1">
    <location>
        <begin position="20"/>
        <end position="299"/>
    </location>
</feature>
<evidence type="ECO:0000313" key="4">
    <source>
        <dbReference type="Proteomes" id="UP000663090"/>
    </source>
</evidence>
<feature type="domain" description="Fe/B12 periplasmic-binding" evidence="2">
    <location>
        <begin position="42"/>
        <end position="299"/>
    </location>
</feature>
<organism evidence="3 4">
    <name type="scientific">Myxococcus landrumensis</name>
    <dbReference type="NCBI Taxonomy" id="2813577"/>
    <lineage>
        <taxon>Bacteria</taxon>
        <taxon>Pseudomonadati</taxon>
        <taxon>Myxococcota</taxon>
        <taxon>Myxococcia</taxon>
        <taxon>Myxococcales</taxon>
        <taxon>Cystobacterineae</taxon>
        <taxon>Myxococcaceae</taxon>
        <taxon>Myxococcus</taxon>
    </lineage>
</organism>
<dbReference type="PANTHER" id="PTHR30535">
    <property type="entry name" value="VITAMIN B12-BINDING PROTEIN"/>
    <property type="match status" value="1"/>
</dbReference>
<gene>
    <name evidence="3" type="ORF">JY572_19730</name>
</gene>
<dbReference type="InterPro" id="IPR002491">
    <property type="entry name" value="ABC_transptr_periplasmic_BD"/>
</dbReference>
<dbReference type="RefSeq" id="WP_206712449.1">
    <property type="nucleotide sequence ID" value="NZ_CP071091.1"/>
</dbReference>
<proteinExistence type="predicted"/>
<sequence>MKRASWLVAGLLLAQPALAAEPSAKGQAAPAAAKAPVVSVPKLVTVGPAITETVFALGMGEKVVGVDDTSLALAVARGRPRVGYLRALSSESLLALGAGWLLATDEAGPPGVLEQLRTGGMEVVILPNKPTVEAARLRIRTLAEKLGRMAEGDAVIASLEKDLKRAEARASVKPAKPTRVLALYARGANALMVAGSETATNELIRLAGAVNAVSGYSGHKPLTAEAAVLAAPDIIMLPASTLTALGGEQGLRAVPGLSQVKGWKVVPIDDVHFMSLGPQLGKAVHLLQDGMGLPTRDET</sequence>
<dbReference type="InterPro" id="IPR050902">
    <property type="entry name" value="ABC_Transporter_SBP"/>
</dbReference>
<evidence type="ECO:0000313" key="3">
    <source>
        <dbReference type="EMBL" id="QSQ10680.1"/>
    </source>
</evidence>
<evidence type="ECO:0000256" key="1">
    <source>
        <dbReference type="SAM" id="SignalP"/>
    </source>
</evidence>
<name>A0ABX7MW67_9BACT</name>
<dbReference type="Proteomes" id="UP000663090">
    <property type="component" value="Chromosome"/>
</dbReference>
<dbReference type="EMBL" id="CP071091">
    <property type="protein sequence ID" value="QSQ10680.1"/>
    <property type="molecule type" value="Genomic_DNA"/>
</dbReference>
<dbReference type="Gene3D" id="3.40.50.1980">
    <property type="entry name" value="Nitrogenase molybdenum iron protein domain"/>
    <property type="match status" value="2"/>
</dbReference>
<protein>
    <submittedName>
        <fullName evidence="3">ABC transporter substrate-binding protein</fullName>
    </submittedName>
</protein>
<dbReference type="PROSITE" id="PS50983">
    <property type="entry name" value="FE_B12_PBP"/>
    <property type="match status" value="1"/>
</dbReference>
<keyword evidence="4" id="KW-1185">Reference proteome</keyword>
<dbReference type="Pfam" id="PF01497">
    <property type="entry name" value="Peripla_BP_2"/>
    <property type="match status" value="1"/>
</dbReference>
<keyword evidence="1" id="KW-0732">Signal</keyword>
<dbReference type="SUPFAM" id="SSF53807">
    <property type="entry name" value="Helical backbone' metal receptor"/>
    <property type="match status" value="1"/>
</dbReference>